<keyword evidence="2" id="KW-1185">Reference proteome</keyword>
<organism evidence="1 2">
    <name type="scientific">Plakobranchus ocellatus</name>
    <dbReference type="NCBI Taxonomy" id="259542"/>
    <lineage>
        <taxon>Eukaryota</taxon>
        <taxon>Metazoa</taxon>
        <taxon>Spiralia</taxon>
        <taxon>Lophotrochozoa</taxon>
        <taxon>Mollusca</taxon>
        <taxon>Gastropoda</taxon>
        <taxon>Heterobranchia</taxon>
        <taxon>Euthyneura</taxon>
        <taxon>Panpulmonata</taxon>
        <taxon>Sacoglossa</taxon>
        <taxon>Placobranchoidea</taxon>
        <taxon>Plakobranchidae</taxon>
        <taxon>Plakobranchus</taxon>
    </lineage>
</organism>
<dbReference type="AlphaFoldDB" id="A0AAV4AFI5"/>
<accession>A0AAV4AFI5</accession>
<dbReference type="Proteomes" id="UP000735302">
    <property type="component" value="Unassembled WGS sequence"/>
</dbReference>
<proteinExistence type="predicted"/>
<gene>
    <name evidence="1" type="ORF">PoB_003357600</name>
</gene>
<comment type="caution">
    <text evidence="1">The sequence shown here is derived from an EMBL/GenBank/DDBJ whole genome shotgun (WGS) entry which is preliminary data.</text>
</comment>
<protein>
    <submittedName>
        <fullName evidence="1">Uncharacterized protein</fullName>
    </submittedName>
</protein>
<evidence type="ECO:0000313" key="1">
    <source>
        <dbReference type="EMBL" id="GFO07071.1"/>
    </source>
</evidence>
<sequence>MIIINIHCPVRTHLLEVELATQFSPELFEDQEKLVQTLQECELTLEGQCHKVENATSCSNSICETLDIHVEDNGLDLGTEFPECNDTATPNIALDQAQSYGGCISNSCKEKSEDIEVTIEDSNVETNEGGDWFLNQREGERHINTM</sequence>
<name>A0AAV4AFI5_9GAST</name>
<evidence type="ECO:0000313" key="2">
    <source>
        <dbReference type="Proteomes" id="UP000735302"/>
    </source>
</evidence>
<dbReference type="EMBL" id="BLXT01003833">
    <property type="protein sequence ID" value="GFO07071.1"/>
    <property type="molecule type" value="Genomic_DNA"/>
</dbReference>
<reference evidence="1 2" key="1">
    <citation type="journal article" date="2021" name="Elife">
        <title>Chloroplast acquisition without the gene transfer in kleptoplastic sea slugs, Plakobranchus ocellatus.</title>
        <authorList>
            <person name="Maeda T."/>
            <person name="Takahashi S."/>
            <person name="Yoshida T."/>
            <person name="Shimamura S."/>
            <person name="Takaki Y."/>
            <person name="Nagai Y."/>
            <person name="Toyoda A."/>
            <person name="Suzuki Y."/>
            <person name="Arimoto A."/>
            <person name="Ishii H."/>
            <person name="Satoh N."/>
            <person name="Nishiyama T."/>
            <person name="Hasebe M."/>
            <person name="Maruyama T."/>
            <person name="Minagawa J."/>
            <person name="Obokata J."/>
            <person name="Shigenobu S."/>
        </authorList>
    </citation>
    <scope>NUCLEOTIDE SEQUENCE [LARGE SCALE GENOMIC DNA]</scope>
</reference>